<dbReference type="PANTHER" id="PTHR43280">
    <property type="entry name" value="ARAC-FAMILY TRANSCRIPTIONAL REGULATOR"/>
    <property type="match status" value="1"/>
</dbReference>
<dbReference type="GO" id="GO:0003700">
    <property type="term" value="F:DNA-binding transcription factor activity"/>
    <property type="evidence" value="ECO:0007669"/>
    <property type="project" value="InterPro"/>
</dbReference>
<dbReference type="SMART" id="SM00342">
    <property type="entry name" value="HTH_ARAC"/>
    <property type="match status" value="1"/>
</dbReference>
<keyword evidence="1" id="KW-0805">Transcription regulation</keyword>
<evidence type="ECO:0000259" key="4">
    <source>
        <dbReference type="PROSITE" id="PS01124"/>
    </source>
</evidence>
<sequence length="358" mass="39481">MLNDCYQFKKVMREVTSLTPNECFSIVARKKQAFTFPLHTHEEMELTLLLGGNGLQRIVGDHLGTVGAAELVLVGPGLPHGWFSDNPPGLRAAGGMRAGNPDAFDLSAATIQPSAIRGGHHPAGLKGGQRIAGLPITAPVALSYPDASEYALPEVEEITLLFHKELFSAHLLGTDQLLAIRRLFEDAKRGILFAAPVVAQVQERMRSLVGMRGFESLLQFLSLLHTLSVAKGNVLLSEPSFSKETVQYDSRRLELAFDYMNRHYGSAITLPGIARIAHMSEASFSRFMKANTGYTFTEKLTEIRLGHVARLLVSSQQTIAEIAYQCGFNNMANFNKLFKRRKGCTPKTFRLKFNECKG</sequence>
<feature type="domain" description="HTH araC/xylS-type" evidence="4">
    <location>
        <begin position="254"/>
        <end position="352"/>
    </location>
</feature>
<evidence type="ECO:0000313" key="5">
    <source>
        <dbReference type="EMBL" id="SCC49196.1"/>
    </source>
</evidence>
<dbReference type="InterPro" id="IPR018062">
    <property type="entry name" value="HTH_AraC-typ_CS"/>
</dbReference>
<keyword evidence="2 5" id="KW-0238">DNA-binding</keyword>
<proteinExistence type="predicted"/>
<evidence type="ECO:0000256" key="2">
    <source>
        <dbReference type="ARBA" id="ARBA00023125"/>
    </source>
</evidence>
<dbReference type="Gene3D" id="1.10.10.60">
    <property type="entry name" value="Homeodomain-like"/>
    <property type="match status" value="2"/>
</dbReference>
<keyword evidence="3" id="KW-0804">Transcription</keyword>
<dbReference type="AlphaFoldDB" id="A0A1C4F0A2"/>
<dbReference type="InterPro" id="IPR011051">
    <property type="entry name" value="RmlC_Cupin_sf"/>
</dbReference>
<dbReference type="SUPFAM" id="SSF46689">
    <property type="entry name" value="Homeodomain-like"/>
    <property type="match status" value="2"/>
</dbReference>
<evidence type="ECO:0000256" key="1">
    <source>
        <dbReference type="ARBA" id="ARBA00023015"/>
    </source>
</evidence>
<keyword evidence="6" id="KW-1185">Reference proteome</keyword>
<dbReference type="RefSeq" id="WP_240619216.1">
    <property type="nucleotide sequence ID" value="NZ_FMAR01000010.1"/>
</dbReference>
<dbReference type="PRINTS" id="PR00032">
    <property type="entry name" value="HTHARAC"/>
</dbReference>
<dbReference type="InterPro" id="IPR009057">
    <property type="entry name" value="Homeodomain-like_sf"/>
</dbReference>
<dbReference type="PROSITE" id="PS00041">
    <property type="entry name" value="HTH_ARAC_FAMILY_1"/>
    <property type="match status" value="1"/>
</dbReference>
<dbReference type="PANTHER" id="PTHR43280:SF27">
    <property type="entry name" value="TRANSCRIPTIONAL REGULATOR MTLR"/>
    <property type="match status" value="1"/>
</dbReference>
<reference evidence="5 6" key="1">
    <citation type="submission" date="2016-08" db="EMBL/GenBank/DDBJ databases">
        <authorList>
            <person name="Seilhamer J.J."/>
        </authorList>
    </citation>
    <scope>NUCLEOTIDE SEQUENCE [LARGE SCALE GENOMIC DNA]</scope>
    <source>
        <strain evidence="5 6">A37T2</strain>
    </source>
</reference>
<dbReference type="STRING" id="1335309.GA0116948_110170"/>
<evidence type="ECO:0000256" key="3">
    <source>
        <dbReference type="ARBA" id="ARBA00023163"/>
    </source>
</evidence>
<dbReference type="PROSITE" id="PS01124">
    <property type="entry name" value="HTH_ARAC_FAMILY_2"/>
    <property type="match status" value="1"/>
</dbReference>
<dbReference type="Proteomes" id="UP000242818">
    <property type="component" value="Unassembled WGS sequence"/>
</dbReference>
<name>A0A1C4F0A2_9BACT</name>
<evidence type="ECO:0000313" key="6">
    <source>
        <dbReference type="Proteomes" id="UP000242818"/>
    </source>
</evidence>
<gene>
    <name evidence="5" type="ORF">GA0116948_110170</name>
</gene>
<dbReference type="InterPro" id="IPR018060">
    <property type="entry name" value="HTH_AraC"/>
</dbReference>
<dbReference type="EMBL" id="FMAR01000010">
    <property type="protein sequence ID" value="SCC49196.1"/>
    <property type="molecule type" value="Genomic_DNA"/>
</dbReference>
<dbReference type="GO" id="GO:0043565">
    <property type="term" value="F:sequence-specific DNA binding"/>
    <property type="evidence" value="ECO:0007669"/>
    <property type="project" value="InterPro"/>
</dbReference>
<dbReference type="InterPro" id="IPR020449">
    <property type="entry name" value="Tscrpt_reg_AraC-type_HTH"/>
</dbReference>
<organism evidence="5 6">
    <name type="scientific">Chitinophaga costaii</name>
    <dbReference type="NCBI Taxonomy" id="1335309"/>
    <lineage>
        <taxon>Bacteria</taxon>
        <taxon>Pseudomonadati</taxon>
        <taxon>Bacteroidota</taxon>
        <taxon>Chitinophagia</taxon>
        <taxon>Chitinophagales</taxon>
        <taxon>Chitinophagaceae</taxon>
        <taxon>Chitinophaga</taxon>
    </lineage>
</organism>
<dbReference type="Pfam" id="PF12833">
    <property type="entry name" value="HTH_18"/>
    <property type="match status" value="1"/>
</dbReference>
<dbReference type="SUPFAM" id="SSF51182">
    <property type="entry name" value="RmlC-like cupins"/>
    <property type="match status" value="1"/>
</dbReference>
<protein>
    <submittedName>
        <fullName evidence="5">AraC-type DNA-binding protein</fullName>
    </submittedName>
</protein>
<accession>A0A1C4F0A2</accession>